<sequence length="147" mass="15857">MNAWSWRMLALVFLAVALVLAVAAIVLYRVLHIRQVRDALTGRSEAAEIERMRTARAGTWAMVGSQQQTGDLGFNPGIGNSQDFASSQQHPVEFVVHSTDASSESGQMSAQSSGVDDDEQQTSLIGHGHAETSARDDEAQTTLAERS</sequence>
<dbReference type="AlphaFoldDB" id="A0A318MZC2"/>
<accession>A0A318MZC2</accession>
<evidence type="ECO:0000313" key="3">
    <source>
        <dbReference type="Proteomes" id="UP000247744"/>
    </source>
</evidence>
<feature type="compositionally biased region" description="Polar residues" evidence="1">
    <location>
        <begin position="78"/>
        <end position="90"/>
    </location>
</feature>
<evidence type="ECO:0000313" key="2">
    <source>
        <dbReference type="EMBL" id="PXY85925.1"/>
    </source>
</evidence>
<evidence type="ECO:0000256" key="1">
    <source>
        <dbReference type="SAM" id="MobiDB-lite"/>
    </source>
</evidence>
<name>A0A318MZC2_9BIFI</name>
<dbReference type="Proteomes" id="UP000247744">
    <property type="component" value="Unassembled WGS sequence"/>
</dbReference>
<gene>
    <name evidence="2" type="ORF">DKK75_01840</name>
</gene>
<protein>
    <submittedName>
        <fullName evidence="2">Uncharacterized protein</fullName>
    </submittedName>
</protein>
<dbReference type="RefSeq" id="WP_110451747.1">
    <property type="nucleotide sequence ID" value="NZ_QGLL01000001.1"/>
</dbReference>
<feature type="compositionally biased region" description="Low complexity" evidence="1">
    <location>
        <begin position="101"/>
        <end position="114"/>
    </location>
</feature>
<dbReference type="OrthoDB" id="3231242at2"/>
<organism evidence="2 3">
    <name type="scientific">Bifidobacterium asteroides</name>
    <dbReference type="NCBI Taxonomy" id="1684"/>
    <lineage>
        <taxon>Bacteria</taxon>
        <taxon>Bacillati</taxon>
        <taxon>Actinomycetota</taxon>
        <taxon>Actinomycetes</taxon>
        <taxon>Bifidobacteriales</taxon>
        <taxon>Bifidobacteriaceae</taxon>
        <taxon>Bifidobacterium</taxon>
    </lineage>
</organism>
<dbReference type="EMBL" id="QGLL01000001">
    <property type="protein sequence ID" value="PXY85925.1"/>
    <property type="molecule type" value="Genomic_DNA"/>
</dbReference>
<proteinExistence type="predicted"/>
<comment type="caution">
    <text evidence="2">The sequence shown here is derived from an EMBL/GenBank/DDBJ whole genome shotgun (WGS) entry which is preliminary data.</text>
</comment>
<reference evidence="2 3" key="1">
    <citation type="submission" date="2018-05" db="EMBL/GenBank/DDBJ databases">
        <title>Reference genomes for bee gut microbiota database.</title>
        <authorList>
            <person name="Ellegaard K.M."/>
        </authorList>
    </citation>
    <scope>NUCLEOTIDE SEQUENCE [LARGE SCALE GENOMIC DNA]</scope>
    <source>
        <strain evidence="2 3">ESL0200</strain>
    </source>
</reference>
<feature type="compositionally biased region" description="Basic and acidic residues" evidence="1">
    <location>
        <begin position="128"/>
        <end position="138"/>
    </location>
</feature>
<feature type="region of interest" description="Disordered" evidence="1">
    <location>
        <begin position="71"/>
        <end position="147"/>
    </location>
</feature>